<dbReference type="RefSeq" id="XP_024339311.1">
    <property type="nucleotide sequence ID" value="XM_024485211.1"/>
</dbReference>
<dbReference type="PANTHER" id="PTHR38926">
    <property type="entry name" value="F-BOX DOMAIN CONTAINING PROTEIN, EXPRESSED"/>
    <property type="match status" value="1"/>
</dbReference>
<dbReference type="GeneID" id="36330160"/>
<dbReference type="PANTHER" id="PTHR38926:SF5">
    <property type="entry name" value="F-BOX AND LEUCINE-RICH REPEAT PROTEIN 6"/>
    <property type="match status" value="1"/>
</dbReference>
<dbReference type="EMBL" id="KZ110596">
    <property type="protein sequence ID" value="OSX62517.1"/>
    <property type="molecule type" value="Genomic_DNA"/>
</dbReference>
<name>A0A1X6N1M6_9APHY</name>
<dbReference type="OrthoDB" id="3365698at2759"/>
<reference evidence="1 2" key="1">
    <citation type="submission" date="2017-04" db="EMBL/GenBank/DDBJ databases">
        <title>Genome Sequence of the Model Brown-Rot Fungus Postia placenta SB12.</title>
        <authorList>
            <consortium name="DOE Joint Genome Institute"/>
            <person name="Gaskell J."/>
            <person name="Kersten P."/>
            <person name="Larrondo L.F."/>
            <person name="Canessa P."/>
            <person name="Martinez D."/>
            <person name="Hibbett D."/>
            <person name="Schmoll M."/>
            <person name="Kubicek C.P."/>
            <person name="Martinez A.T."/>
            <person name="Yadav J."/>
            <person name="Master E."/>
            <person name="Magnuson J.K."/>
            <person name="James T."/>
            <person name="Yaver D."/>
            <person name="Berka R."/>
            <person name="Labutti K."/>
            <person name="Lipzen A."/>
            <person name="Aerts A."/>
            <person name="Barry K."/>
            <person name="Henrissat B."/>
            <person name="Blanchette R."/>
            <person name="Grigoriev I."/>
            <person name="Cullen D."/>
        </authorList>
    </citation>
    <scope>NUCLEOTIDE SEQUENCE [LARGE SCALE GENOMIC DNA]</scope>
    <source>
        <strain evidence="1 2">MAD-698-R-SB12</strain>
    </source>
</reference>
<sequence length="474" mass="52336">MRFWRIRRCTPVQAPAASPSSTLLVEDVLVPASSPGPILVDDVLLYIFRYVLPPEVPDELEVVYRPATIVLSHVCHYWRHLVNTSPTLWSVLSHPIIMRPTVLLEFLDRSLNADLCVHLSGKAVDMASEDTVDRLSQSFQLISMHTHRLRTFIALELSPNLTAIVAAGLASRAPFLKLLHITSQGTVGSQLFGDQMPRLQDASIARMPILLLQLRGLTSLSVAQSMLMEQDIMLVARNCPDLQRLVCTIDEDVLSTVSDAMASSTVALNSLRVLVLWTKSPHGLRFLSRLSFPASTHIMLHYNSYSHQNAFNLDCSASMHTIISGITCMSVSGARKHAIQVVSPGPSDIQFRVAVERYDWCALQRSPHYTPFDALEFPALEQLHIRYAGAPLVLLDGDWAKILSKLPNLTRLSIVDADFSAYNVALALGHKPIWGGSHTSRNVPVICPLLQSIVINIERGMESGLLPGLARSLA</sequence>
<accession>A0A1X6N1M6</accession>
<dbReference type="Proteomes" id="UP000194127">
    <property type="component" value="Unassembled WGS sequence"/>
</dbReference>
<dbReference type="AlphaFoldDB" id="A0A1X6N1M6"/>
<dbReference type="Gene3D" id="1.20.1280.50">
    <property type="match status" value="1"/>
</dbReference>
<evidence type="ECO:0000313" key="2">
    <source>
        <dbReference type="Proteomes" id="UP000194127"/>
    </source>
</evidence>
<dbReference type="Gene3D" id="3.80.10.10">
    <property type="entry name" value="Ribonuclease Inhibitor"/>
    <property type="match status" value="1"/>
</dbReference>
<organism evidence="1 2">
    <name type="scientific">Postia placenta MAD-698-R-SB12</name>
    <dbReference type="NCBI Taxonomy" id="670580"/>
    <lineage>
        <taxon>Eukaryota</taxon>
        <taxon>Fungi</taxon>
        <taxon>Dikarya</taxon>
        <taxon>Basidiomycota</taxon>
        <taxon>Agaricomycotina</taxon>
        <taxon>Agaricomycetes</taxon>
        <taxon>Polyporales</taxon>
        <taxon>Adustoporiaceae</taxon>
        <taxon>Rhodonia</taxon>
    </lineage>
</organism>
<keyword evidence="2" id="KW-1185">Reference proteome</keyword>
<proteinExistence type="predicted"/>
<protein>
    <submittedName>
        <fullName evidence="1">Uncharacterized protein</fullName>
    </submittedName>
</protein>
<dbReference type="InterPro" id="IPR032675">
    <property type="entry name" value="LRR_dom_sf"/>
</dbReference>
<gene>
    <name evidence="1" type="ORF">POSPLADRAFT_1140709</name>
</gene>
<evidence type="ECO:0000313" key="1">
    <source>
        <dbReference type="EMBL" id="OSX62517.1"/>
    </source>
</evidence>